<evidence type="ECO:0000313" key="4">
    <source>
        <dbReference type="EMBL" id="QOV19053.1"/>
    </source>
</evidence>
<feature type="domain" description="Lin1244/Lin1753-like N-terminal" evidence="2">
    <location>
        <begin position="13"/>
        <end position="109"/>
    </location>
</feature>
<evidence type="ECO:0000256" key="1">
    <source>
        <dbReference type="SAM" id="MobiDB-lite"/>
    </source>
</evidence>
<evidence type="ECO:0000313" key="3">
    <source>
        <dbReference type="EMBL" id="QOV18932.1"/>
    </source>
</evidence>
<dbReference type="KEGG" id="bliq:INP51_14000"/>
<dbReference type="EMBL" id="CP063304">
    <property type="protein sequence ID" value="QOV19053.1"/>
    <property type="molecule type" value="Genomic_DNA"/>
</dbReference>
<dbReference type="RefSeq" id="WP_193735292.1">
    <property type="nucleotide sequence ID" value="NZ_CP063304.1"/>
</dbReference>
<evidence type="ECO:0000313" key="5">
    <source>
        <dbReference type="Proteomes" id="UP000593601"/>
    </source>
</evidence>
<organism evidence="4 5">
    <name type="scientific">Blautia liquoris</name>
    <dbReference type="NCBI Taxonomy" id="2779518"/>
    <lineage>
        <taxon>Bacteria</taxon>
        <taxon>Bacillati</taxon>
        <taxon>Bacillota</taxon>
        <taxon>Clostridia</taxon>
        <taxon>Lachnospirales</taxon>
        <taxon>Lachnospiraceae</taxon>
        <taxon>Blautia</taxon>
    </lineage>
</organism>
<dbReference type="KEGG" id="bliq:INP51_13205"/>
<feature type="region of interest" description="Disordered" evidence="1">
    <location>
        <begin position="250"/>
        <end position="277"/>
    </location>
</feature>
<dbReference type="PANTHER" id="PTHR39196">
    <property type="entry name" value="PRIMOSOME, DNAD SUBUNIT"/>
    <property type="match status" value="1"/>
</dbReference>
<dbReference type="Pfam" id="PF14297">
    <property type="entry name" value="Lin1244_N"/>
    <property type="match status" value="1"/>
</dbReference>
<keyword evidence="5" id="KW-1185">Reference proteome</keyword>
<name>A0A7M2RFD0_9FIRM</name>
<accession>A0A7M2RFD0</accession>
<dbReference type="InterPro" id="IPR025400">
    <property type="entry name" value="Lin1244/Lin1753-like_N"/>
</dbReference>
<feature type="compositionally biased region" description="Basic residues" evidence="1">
    <location>
        <begin position="253"/>
        <end position="264"/>
    </location>
</feature>
<dbReference type="EMBL" id="CP063304">
    <property type="protein sequence ID" value="QOV18932.1"/>
    <property type="molecule type" value="Genomic_DNA"/>
</dbReference>
<dbReference type="Proteomes" id="UP000593601">
    <property type="component" value="Chromosome"/>
</dbReference>
<protein>
    <submittedName>
        <fullName evidence="4">DUF4373 domain-containing protein</fullName>
    </submittedName>
</protein>
<reference evidence="4 5" key="1">
    <citation type="submission" date="2020-10" db="EMBL/GenBank/DDBJ databases">
        <title>Blautia liquoris sp.nov., isolated from the mud in a fermentation cellar used for the production of Chinese strong-flavoured liquor.</title>
        <authorList>
            <person name="Lu L."/>
        </authorList>
    </citation>
    <scope>NUCLEOTIDE SEQUENCE [LARGE SCALE GENOMIC DNA]</scope>
    <source>
        <strain evidence="4 5">LZLJ-3</strain>
    </source>
</reference>
<gene>
    <name evidence="3" type="ORF">INP51_13205</name>
    <name evidence="4" type="ORF">INP51_14000</name>
</gene>
<sequence length="290" mass="33903">MGRGAPNKKGLDYFPKMTNFYEDDKIFDLMDEYGPLGVTIYDVILTIVYSQGYYAELSEAKLSRMVTRKIGNRWIKNQKVVVQVIHYCADLGLIDKDLLQRDVITSEGIQKRYQKIALKLMKRQLYSDQYWILEKKKKGDPVLNSPKNRITSEENQINSELNRITSERSTLKEKETKEDIYMAPPDSYFEDKKLNDAFKLYLAVRKNNGTTLCKEQIQLLKNELLGLTDNPEEQIAIVNKAALKGWKEFYPPTKKKKSSGKKQPSKNNKFNNFHQRDYDYEKLESQLLNK</sequence>
<proteinExistence type="predicted"/>
<dbReference type="PANTHER" id="PTHR39196:SF1">
    <property type="entry name" value="PRIMOSOME, DNAD SUBUNIT"/>
    <property type="match status" value="1"/>
</dbReference>
<evidence type="ECO:0000259" key="2">
    <source>
        <dbReference type="Pfam" id="PF14297"/>
    </source>
</evidence>
<dbReference type="AlphaFoldDB" id="A0A7M2RFD0"/>